<evidence type="ECO:0000313" key="2">
    <source>
        <dbReference type="EMBL" id="MES1922245.1"/>
    </source>
</evidence>
<organism evidence="2 3">
    <name type="scientific">Bonamia ostreae</name>
    <dbReference type="NCBI Taxonomy" id="126728"/>
    <lineage>
        <taxon>Eukaryota</taxon>
        <taxon>Sar</taxon>
        <taxon>Rhizaria</taxon>
        <taxon>Endomyxa</taxon>
        <taxon>Ascetosporea</taxon>
        <taxon>Haplosporida</taxon>
        <taxon>Bonamia</taxon>
    </lineage>
</organism>
<keyword evidence="1" id="KW-0472">Membrane</keyword>
<feature type="transmembrane region" description="Helical" evidence="1">
    <location>
        <begin position="15"/>
        <end position="34"/>
    </location>
</feature>
<dbReference type="Gene3D" id="1.20.120.1630">
    <property type="match status" value="1"/>
</dbReference>
<evidence type="ECO:0000313" key="3">
    <source>
        <dbReference type="Proteomes" id="UP001439008"/>
    </source>
</evidence>
<evidence type="ECO:0008006" key="4">
    <source>
        <dbReference type="Google" id="ProtNLM"/>
    </source>
</evidence>
<sequence>MNWAIVYCFTVSTKMINWSIIGFVTYTILFQFSTRLTEEITSSKYEEYEDYRNSTNMFLPTFGKIKSKIN</sequence>
<comment type="caution">
    <text evidence="2">The sequence shown here is derived from an EMBL/GenBank/DDBJ whole genome shotgun (WGS) entry which is preliminary data.</text>
</comment>
<keyword evidence="1" id="KW-0812">Transmembrane</keyword>
<name>A0ABV2ARE5_9EUKA</name>
<dbReference type="Proteomes" id="UP001439008">
    <property type="component" value="Unassembled WGS sequence"/>
</dbReference>
<protein>
    <recommendedName>
        <fullName evidence="4">Isoprenylcysteine carboxylmethyltransferase family protein</fullName>
    </recommendedName>
</protein>
<keyword evidence="3" id="KW-1185">Reference proteome</keyword>
<reference evidence="2 3" key="1">
    <citation type="journal article" date="2024" name="BMC Biol.">
        <title>Comparative genomics of Ascetosporea gives new insight into the evolutionary basis for animal parasitism in Rhizaria.</title>
        <authorList>
            <person name="Hiltunen Thoren M."/>
            <person name="Onut-Brannstrom I."/>
            <person name="Alfjorden A."/>
            <person name="Peckova H."/>
            <person name="Swords F."/>
            <person name="Hooper C."/>
            <person name="Holzer A.S."/>
            <person name="Bass D."/>
            <person name="Burki F."/>
        </authorList>
    </citation>
    <scope>NUCLEOTIDE SEQUENCE [LARGE SCALE GENOMIC DNA]</scope>
    <source>
        <strain evidence="2">20-A016</strain>
    </source>
</reference>
<accession>A0ABV2ARE5</accession>
<gene>
    <name evidence="2" type="ORF">MHBO_003752</name>
</gene>
<dbReference type="EMBL" id="JBDODL010002458">
    <property type="protein sequence ID" value="MES1922245.1"/>
    <property type="molecule type" value="Genomic_DNA"/>
</dbReference>
<evidence type="ECO:0000256" key="1">
    <source>
        <dbReference type="SAM" id="Phobius"/>
    </source>
</evidence>
<keyword evidence="1" id="KW-1133">Transmembrane helix</keyword>
<proteinExistence type="predicted"/>